<gene>
    <name evidence="2" type="ORF">CNECB9_5300026</name>
</gene>
<keyword evidence="1" id="KW-0732">Signal</keyword>
<reference evidence="2" key="1">
    <citation type="submission" date="2016-09" db="EMBL/GenBank/DDBJ databases">
        <authorList>
            <person name="Capua I."/>
            <person name="De Benedictis P."/>
            <person name="Joannis T."/>
            <person name="Lombin L.H."/>
            <person name="Cattoli G."/>
        </authorList>
    </citation>
    <scope>NUCLEOTIDE SEQUENCE</scope>
    <source>
        <strain evidence="2">B9</strain>
    </source>
</reference>
<organism evidence="2">
    <name type="scientific">Cupriavidus necator</name>
    <name type="common">Alcaligenes eutrophus</name>
    <name type="synonym">Ralstonia eutropha</name>
    <dbReference type="NCBI Taxonomy" id="106590"/>
    <lineage>
        <taxon>Bacteria</taxon>
        <taxon>Pseudomonadati</taxon>
        <taxon>Pseudomonadota</taxon>
        <taxon>Betaproteobacteria</taxon>
        <taxon>Burkholderiales</taxon>
        <taxon>Burkholderiaceae</taxon>
        <taxon>Cupriavidus</taxon>
    </lineage>
</organism>
<dbReference type="EMBL" id="FMSH01000480">
    <property type="protein sequence ID" value="SCU94920.1"/>
    <property type="molecule type" value="Genomic_DNA"/>
</dbReference>
<feature type="chain" id="PRO_5012724212" evidence="1">
    <location>
        <begin position="18"/>
        <end position="82"/>
    </location>
</feature>
<evidence type="ECO:0000256" key="1">
    <source>
        <dbReference type="SAM" id="SignalP"/>
    </source>
</evidence>
<accession>A0A1K0IPG0</accession>
<name>A0A1K0IPG0_CUPNE</name>
<protein>
    <submittedName>
        <fullName evidence="2">Uncharacterized protein</fullName>
    </submittedName>
</protein>
<sequence length="82" mass="8233">MPILFRAWMTAGSTALAAGLLAAAGSVEAAGWTDAGRETGAEAEAVGAGLLHAASETPSTAILKTRYIANLTGFDAITEDNP</sequence>
<feature type="signal peptide" evidence="1">
    <location>
        <begin position="1"/>
        <end position="17"/>
    </location>
</feature>
<evidence type="ECO:0000313" key="2">
    <source>
        <dbReference type="EMBL" id="SCU94920.1"/>
    </source>
</evidence>
<proteinExistence type="predicted"/>
<dbReference type="AlphaFoldDB" id="A0A1K0IPG0"/>